<dbReference type="EMBL" id="VLTO01000001">
    <property type="protein sequence ID" value="KAA0178302.1"/>
    <property type="molecule type" value="Genomic_DNA"/>
</dbReference>
<dbReference type="Proteomes" id="UP000325113">
    <property type="component" value="Unassembled WGS sequence"/>
</dbReference>
<evidence type="ECO:0000313" key="2">
    <source>
        <dbReference type="EMBL" id="KAA0164217.1"/>
    </source>
</evidence>
<feature type="region of interest" description="Disordered" evidence="1">
    <location>
        <begin position="1"/>
        <end position="36"/>
    </location>
</feature>
<dbReference type="OrthoDB" id="10263782at2759"/>
<feature type="region of interest" description="Disordered" evidence="1">
    <location>
        <begin position="210"/>
        <end position="236"/>
    </location>
</feature>
<dbReference type="Proteomes" id="UP000322899">
    <property type="component" value="Unassembled WGS sequence"/>
</dbReference>
<evidence type="ECO:0008006" key="6">
    <source>
        <dbReference type="Google" id="ProtNLM"/>
    </source>
</evidence>
<evidence type="ECO:0000313" key="5">
    <source>
        <dbReference type="Proteomes" id="UP000325113"/>
    </source>
</evidence>
<evidence type="ECO:0000313" key="4">
    <source>
        <dbReference type="Proteomes" id="UP000322899"/>
    </source>
</evidence>
<sequence length="236" mass="24810">MADASAAPGGRSGPPGPATPPRSTARPARARRRPRAQLLPPVALANAIEASVHQCSRALIEELKLVIPPASSVLASAGRDGKPPLLAVPTAQRTEADLTEWGDRAAKEKDDCLERFAAWARCVCDQLLALGHWADFIDPCSGHPMLAEGRGAVFSEVDCFASMLRYPVADAGGCRIVLHPAWGSRFYPATMFTTAPLRVLVRAVAVAAGGEPAGDKDPWLLAAAEGTAPDHQDPDA</sequence>
<protein>
    <recommendedName>
        <fullName evidence="6">Methylmalonic aciduria and homocystinuria type D protein</fullName>
    </recommendedName>
</protein>
<evidence type="ECO:0000256" key="1">
    <source>
        <dbReference type="SAM" id="MobiDB-lite"/>
    </source>
</evidence>
<dbReference type="PANTHER" id="PTHR13192">
    <property type="entry name" value="MY011 PROTEIN"/>
    <property type="match status" value="1"/>
</dbReference>
<dbReference type="PANTHER" id="PTHR13192:SF3">
    <property type="entry name" value="COBALAMIN TRAFFICKING PROTEIN CBLD"/>
    <property type="match status" value="1"/>
</dbReference>
<dbReference type="Pfam" id="PF10229">
    <property type="entry name" value="MMADHC"/>
    <property type="match status" value="1"/>
</dbReference>
<organism evidence="2 5">
    <name type="scientific">Cafeteria roenbergensis</name>
    <name type="common">Marine flagellate</name>
    <dbReference type="NCBI Taxonomy" id="33653"/>
    <lineage>
        <taxon>Eukaryota</taxon>
        <taxon>Sar</taxon>
        <taxon>Stramenopiles</taxon>
        <taxon>Bigyra</taxon>
        <taxon>Opalozoa</taxon>
        <taxon>Bicosoecida</taxon>
        <taxon>Cafeteriaceae</taxon>
        <taxon>Cafeteria</taxon>
    </lineage>
</organism>
<gene>
    <name evidence="3" type="ORF">FNF27_00154</name>
    <name evidence="2" type="ORF">FNF31_02453</name>
</gene>
<dbReference type="AlphaFoldDB" id="A0A5A8DHV5"/>
<dbReference type="InterPro" id="IPR019362">
    <property type="entry name" value="MMADHC"/>
</dbReference>
<evidence type="ECO:0000313" key="3">
    <source>
        <dbReference type="EMBL" id="KAA0178302.1"/>
    </source>
</evidence>
<dbReference type="GO" id="GO:0009235">
    <property type="term" value="P:cobalamin metabolic process"/>
    <property type="evidence" value="ECO:0007669"/>
    <property type="project" value="InterPro"/>
</dbReference>
<comment type="caution">
    <text evidence="2">The sequence shown here is derived from an EMBL/GenBank/DDBJ whole genome shotgun (WGS) entry which is preliminary data.</text>
</comment>
<reference evidence="4 5" key="1">
    <citation type="submission" date="2019-07" db="EMBL/GenBank/DDBJ databases">
        <title>Genomes of Cafeteria roenbergensis.</title>
        <authorList>
            <person name="Fischer M.G."/>
            <person name="Hackl T."/>
            <person name="Roman M."/>
        </authorList>
    </citation>
    <scope>NUCLEOTIDE SEQUENCE [LARGE SCALE GENOMIC DNA]</scope>
    <source>
        <strain evidence="2 5">Cflag</strain>
        <strain evidence="3 4">E4-10P</strain>
    </source>
</reference>
<dbReference type="EMBL" id="VLTM01000018">
    <property type="protein sequence ID" value="KAA0164217.1"/>
    <property type="molecule type" value="Genomic_DNA"/>
</dbReference>
<accession>A0A5A8DHV5</accession>
<name>A0A5A8DHV5_CAFRO</name>
<proteinExistence type="predicted"/>